<dbReference type="InterPro" id="IPR007612">
    <property type="entry name" value="LOR"/>
</dbReference>
<reference evidence="2" key="1">
    <citation type="submission" date="2020-01" db="EMBL/GenBank/DDBJ databases">
        <title>Genome sequence of Kobresia littledalei, the first chromosome-level genome in the family Cyperaceae.</title>
        <authorList>
            <person name="Qu G."/>
        </authorList>
    </citation>
    <scope>NUCLEOTIDE SEQUENCE</scope>
    <source>
        <strain evidence="2">C.B.Clarke</strain>
        <tissue evidence="2">Leaf</tissue>
    </source>
</reference>
<dbReference type="AlphaFoldDB" id="A0A833QUR8"/>
<dbReference type="InterPro" id="IPR025659">
    <property type="entry name" value="Tubby-like_C"/>
</dbReference>
<dbReference type="PANTHER" id="PTHR31087">
    <property type="match status" value="1"/>
</dbReference>
<sequence length="178" mass="20564">MGFQGTYGFSVYDNSGRLVFRVDNYSRRQKYLTKEIVLMDGNGKALICLRPQIMSMHDRWNAYEVEECLFRKQPNSKLFSMKRYSMLQNVYKAEVLVKTSADNNKPKLVPGFRIEGCFERRNCKIYNSKGEEVAQISRKTIGETSSVLLGNDVFSLVIHPGFNCTMVMAFVIVMDRLR</sequence>
<dbReference type="SUPFAM" id="SSF54518">
    <property type="entry name" value="Tubby C-terminal domain-like"/>
    <property type="match status" value="1"/>
</dbReference>
<name>A0A833QUR8_9POAL</name>
<accession>A0A833QUR8</accession>
<dbReference type="Gene3D" id="2.40.160.200">
    <property type="entry name" value="LURP1-related"/>
    <property type="match status" value="1"/>
</dbReference>
<dbReference type="EMBL" id="SWLB01000009">
    <property type="protein sequence ID" value="KAF3334865.1"/>
    <property type="molecule type" value="Genomic_DNA"/>
</dbReference>
<dbReference type="OrthoDB" id="680369at2759"/>
<dbReference type="Pfam" id="PF04525">
    <property type="entry name" value="LOR"/>
    <property type="match status" value="1"/>
</dbReference>
<dbReference type="PANTHER" id="PTHR31087:SF95">
    <property type="entry name" value="EXPRESSED PROTEIN"/>
    <property type="match status" value="1"/>
</dbReference>
<dbReference type="Proteomes" id="UP000623129">
    <property type="component" value="Unassembled WGS sequence"/>
</dbReference>
<proteinExistence type="inferred from homology"/>
<protein>
    <submittedName>
        <fullName evidence="2">Protein LURP-one-related 12-like protein</fullName>
    </submittedName>
</protein>
<organism evidence="2 3">
    <name type="scientific">Carex littledalei</name>
    <dbReference type="NCBI Taxonomy" id="544730"/>
    <lineage>
        <taxon>Eukaryota</taxon>
        <taxon>Viridiplantae</taxon>
        <taxon>Streptophyta</taxon>
        <taxon>Embryophyta</taxon>
        <taxon>Tracheophyta</taxon>
        <taxon>Spermatophyta</taxon>
        <taxon>Magnoliopsida</taxon>
        <taxon>Liliopsida</taxon>
        <taxon>Poales</taxon>
        <taxon>Cyperaceae</taxon>
        <taxon>Cyperoideae</taxon>
        <taxon>Cariceae</taxon>
        <taxon>Carex</taxon>
        <taxon>Carex subgen. Euthyceras</taxon>
    </lineage>
</organism>
<keyword evidence="3" id="KW-1185">Reference proteome</keyword>
<evidence type="ECO:0000313" key="2">
    <source>
        <dbReference type="EMBL" id="KAF3334865.1"/>
    </source>
</evidence>
<evidence type="ECO:0000313" key="3">
    <source>
        <dbReference type="Proteomes" id="UP000623129"/>
    </source>
</evidence>
<dbReference type="InterPro" id="IPR038595">
    <property type="entry name" value="LOR_sf"/>
</dbReference>
<comment type="similarity">
    <text evidence="1">Belongs to the LOR family.</text>
</comment>
<evidence type="ECO:0000256" key="1">
    <source>
        <dbReference type="ARBA" id="ARBA00005437"/>
    </source>
</evidence>
<comment type="caution">
    <text evidence="2">The sequence shown here is derived from an EMBL/GenBank/DDBJ whole genome shotgun (WGS) entry which is preliminary data.</text>
</comment>
<gene>
    <name evidence="2" type="ORF">FCM35_KLT21469</name>
</gene>